<gene>
    <name evidence="3" type="ORF">O0554_06490</name>
</gene>
<dbReference type="Pfam" id="PF00975">
    <property type="entry name" value="Thioesterase"/>
    <property type="match status" value="1"/>
</dbReference>
<evidence type="ECO:0000313" key="3">
    <source>
        <dbReference type="EMBL" id="MCZ0806569.1"/>
    </source>
</evidence>
<evidence type="ECO:0000256" key="1">
    <source>
        <dbReference type="ARBA" id="ARBA00007169"/>
    </source>
</evidence>
<reference evidence="3" key="1">
    <citation type="submission" date="2022-09" db="EMBL/GenBank/DDBJ databases">
        <title>Genome analysis and characterization of larvicidal activity of Brevibacillus strains.</title>
        <authorList>
            <person name="Patrusheva E.V."/>
            <person name="Izotova A.O."/>
            <person name="Toshchakov S.V."/>
            <person name="Sineoky S.P."/>
        </authorList>
    </citation>
    <scope>NUCLEOTIDE SEQUENCE</scope>
    <source>
        <strain evidence="3">VKPM_B-13247</strain>
    </source>
</reference>
<organism evidence="3 4">
    <name type="scientific">Brevibacillus laterosporus</name>
    <name type="common">Bacillus laterosporus</name>
    <dbReference type="NCBI Taxonomy" id="1465"/>
    <lineage>
        <taxon>Bacteria</taxon>
        <taxon>Bacillati</taxon>
        <taxon>Bacillota</taxon>
        <taxon>Bacilli</taxon>
        <taxon>Bacillales</taxon>
        <taxon>Paenibacillaceae</taxon>
        <taxon>Brevibacillus</taxon>
    </lineage>
</organism>
<evidence type="ECO:0000259" key="2">
    <source>
        <dbReference type="Pfam" id="PF00975"/>
    </source>
</evidence>
<dbReference type="InterPro" id="IPR001031">
    <property type="entry name" value="Thioesterase"/>
</dbReference>
<name>A0AAP3DDV0_BRELA</name>
<accession>A0AAP3DDV0</accession>
<dbReference type="RefSeq" id="WP_258433135.1">
    <property type="nucleotide sequence ID" value="NZ_JANSGW010000007.1"/>
</dbReference>
<dbReference type="PANTHER" id="PTHR11487">
    <property type="entry name" value="THIOESTERASE"/>
    <property type="match status" value="1"/>
</dbReference>
<dbReference type="EMBL" id="JAPTNE010000007">
    <property type="protein sequence ID" value="MCZ0806569.1"/>
    <property type="molecule type" value="Genomic_DNA"/>
</dbReference>
<comment type="caution">
    <text evidence="3">The sequence shown here is derived from an EMBL/GenBank/DDBJ whole genome shotgun (WGS) entry which is preliminary data.</text>
</comment>
<dbReference type="PANTHER" id="PTHR11487:SF0">
    <property type="entry name" value="S-ACYL FATTY ACID SYNTHASE THIOESTERASE, MEDIUM CHAIN"/>
    <property type="match status" value="1"/>
</dbReference>
<sequence length="297" mass="33513">MFTMVEAAQMPVTIVRGDIRDKVDHSARPTDGKNGGVMLETDQTATPWLITHPEAKDIIRLFCFPYAGGGASAYRGWTNALPDDVGVYPIQLPGRENRITEQALCEMEVLVEAISQAIYPYLDRPFIFFGHSLGARVAFELTRTVRRKWKLLPCRLIVSGSRAPHISEPNPLHHLPDDEFISELRRFSGTPEAILQNRDLMNLFLPVLRADFTVDETYVYAEEAILKCPISAFGGTEDTEANREEIEVWADHTSSAFTLEMIEGDHFFLTTKKDLLLPSVAKIVEQHREVTLARRNS</sequence>
<dbReference type="Proteomes" id="UP001077662">
    <property type="component" value="Unassembled WGS sequence"/>
</dbReference>
<protein>
    <submittedName>
        <fullName evidence="3">Thioesterase domain-containing protein</fullName>
    </submittedName>
</protein>
<dbReference type="Gene3D" id="3.40.50.1820">
    <property type="entry name" value="alpha/beta hydrolase"/>
    <property type="match status" value="1"/>
</dbReference>
<comment type="similarity">
    <text evidence="1">Belongs to the thioesterase family.</text>
</comment>
<dbReference type="GO" id="GO:0008610">
    <property type="term" value="P:lipid biosynthetic process"/>
    <property type="evidence" value="ECO:0007669"/>
    <property type="project" value="TreeGrafter"/>
</dbReference>
<dbReference type="SUPFAM" id="SSF53474">
    <property type="entry name" value="alpha/beta-Hydrolases"/>
    <property type="match status" value="1"/>
</dbReference>
<dbReference type="InterPro" id="IPR029058">
    <property type="entry name" value="AB_hydrolase_fold"/>
</dbReference>
<proteinExistence type="inferred from homology"/>
<dbReference type="InterPro" id="IPR012223">
    <property type="entry name" value="TEII"/>
</dbReference>
<evidence type="ECO:0000313" key="4">
    <source>
        <dbReference type="Proteomes" id="UP001077662"/>
    </source>
</evidence>
<feature type="domain" description="Thioesterase" evidence="2">
    <location>
        <begin position="60"/>
        <end position="285"/>
    </location>
</feature>
<dbReference type="AlphaFoldDB" id="A0AAP3DDV0"/>